<organism evidence="1 2">
    <name type="scientific">Lentzea roselyniae</name>
    <dbReference type="NCBI Taxonomy" id="531940"/>
    <lineage>
        <taxon>Bacteria</taxon>
        <taxon>Bacillati</taxon>
        <taxon>Actinomycetota</taxon>
        <taxon>Actinomycetes</taxon>
        <taxon>Pseudonocardiales</taxon>
        <taxon>Pseudonocardiaceae</taxon>
        <taxon>Lentzea</taxon>
    </lineage>
</organism>
<name>A0ABP7BYM9_9PSEU</name>
<keyword evidence="2" id="KW-1185">Reference proteome</keyword>
<evidence type="ECO:0000313" key="2">
    <source>
        <dbReference type="Proteomes" id="UP001500711"/>
    </source>
</evidence>
<dbReference type="EMBL" id="BAABBE010000024">
    <property type="protein sequence ID" value="GAA3671034.1"/>
    <property type="molecule type" value="Genomic_DNA"/>
</dbReference>
<reference evidence="2" key="1">
    <citation type="journal article" date="2019" name="Int. J. Syst. Evol. Microbiol.">
        <title>The Global Catalogue of Microorganisms (GCM) 10K type strain sequencing project: providing services to taxonomists for standard genome sequencing and annotation.</title>
        <authorList>
            <consortium name="The Broad Institute Genomics Platform"/>
            <consortium name="The Broad Institute Genome Sequencing Center for Infectious Disease"/>
            <person name="Wu L."/>
            <person name="Ma J."/>
        </authorList>
    </citation>
    <scope>NUCLEOTIDE SEQUENCE [LARGE SCALE GENOMIC DNA]</scope>
    <source>
        <strain evidence="2">JCM 17494</strain>
    </source>
</reference>
<dbReference type="Proteomes" id="UP001500711">
    <property type="component" value="Unassembled WGS sequence"/>
</dbReference>
<sequence length="107" mass="11735">MVPLALIDDALDTLAERRGIWLGDDLATMTLIARLIEQAGRLESPAADSRLSRPAQGLWMIKRLTGGSQDRVRTLVEPVVNRHGFETASVLEEDGRHHVEALPARGS</sequence>
<proteinExistence type="predicted"/>
<accession>A0ABP7BYM9</accession>
<evidence type="ECO:0000313" key="1">
    <source>
        <dbReference type="EMBL" id="GAA3671034.1"/>
    </source>
</evidence>
<protein>
    <submittedName>
        <fullName evidence="1">Uncharacterized protein</fullName>
    </submittedName>
</protein>
<gene>
    <name evidence="1" type="ORF">GCM10022267_67340</name>
</gene>
<dbReference type="RefSeq" id="WP_346134433.1">
    <property type="nucleotide sequence ID" value="NZ_BAABBE010000024.1"/>
</dbReference>
<comment type="caution">
    <text evidence="1">The sequence shown here is derived from an EMBL/GenBank/DDBJ whole genome shotgun (WGS) entry which is preliminary data.</text>
</comment>